<keyword evidence="1" id="KW-0812">Transmembrane</keyword>
<evidence type="ECO:0000313" key="2">
    <source>
        <dbReference type="EMBL" id="VEL07865.1"/>
    </source>
</evidence>
<gene>
    <name evidence="2" type="ORF">PXEA_LOCUS1305</name>
</gene>
<evidence type="ECO:0000256" key="1">
    <source>
        <dbReference type="SAM" id="Phobius"/>
    </source>
</evidence>
<keyword evidence="1" id="KW-1133">Transmembrane helix</keyword>
<accession>A0A3S5AXZ7</accession>
<reference evidence="2" key="1">
    <citation type="submission" date="2018-11" db="EMBL/GenBank/DDBJ databases">
        <authorList>
            <consortium name="Pathogen Informatics"/>
        </authorList>
    </citation>
    <scope>NUCLEOTIDE SEQUENCE</scope>
</reference>
<feature type="transmembrane region" description="Helical" evidence="1">
    <location>
        <begin position="86"/>
        <end position="108"/>
    </location>
</feature>
<organism evidence="2 3">
    <name type="scientific">Protopolystoma xenopodis</name>
    <dbReference type="NCBI Taxonomy" id="117903"/>
    <lineage>
        <taxon>Eukaryota</taxon>
        <taxon>Metazoa</taxon>
        <taxon>Spiralia</taxon>
        <taxon>Lophotrochozoa</taxon>
        <taxon>Platyhelminthes</taxon>
        <taxon>Monogenea</taxon>
        <taxon>Polyopisthocotylea</taxon>
        <taxon>Polystomatidea</taxon>
        <taxon>Polystomatidae</taxon>
        <taxon>Protopolystoma</taxon>
    </lineage>
</organism>
<sequence>MARLRDINAWLARQDVAFRQQREPIGGDRTVVARQRDEHLVSRQRLDLVELPWGLQAITSSSLPVRRLPDTPGQSFRTMALKMISINIYFASLSFCFCSFSNICTPVVEAVPRLCST</sequence>
<protein>
    <submittedName>
        <fullName evidence="2">Uncharacterized protein</fullName>
    </submittedName>
</protein>
<dbReference type="AlphaFoldDB" id="A0A3S5AXZ7"/>
<comment type="caution">
    <text evidence="2">The sequence shown here is derived from an EMBL/GenBank/DDBJ whole genome shotgun (WGS) entry which is preliminary data.</text>
</comment>
<dbReference type="EMBL" id="CAAALY010002636">
    <property type="protein sequence ID" value="VEL07865.1"/>
    <property type="molecule type" value="Genomic_DNA"/>
</dbReference>
<keyword evidence="3" id="KW-1185">Reference proteome</keyword>
<dbReference type="Proteomes" id="UP000784294">
    <property type="component" value="Unassembled WGS sequence"/>
</dbReference>
<name>A0A3S5AXZ7_9PLAT</name>
<evidence type="ECO:0000313" key="3">
    <source>
        <dbReference type="Proteomes" id="UP000784294"/>
    </source>
</evidence>
<proteinExistence type="predicted"/>
<keyword evidence="1" id="KW-0472">Membrane</keyword>